<gene>
    <name evidence="11" type="primary">speC</name>
    <name evidence="11" type="ORF">Asi03nite_60010</name>
</gene>
<dbReference type="SUPFAM" id="SSF55729">
    <property type="entry name" value="Acyl-CoA N-acyltransferases (Nat)"/>
    <property type="match status" value="1"/>
</dbReference>
<evidence type="ECO:0000313" key="12">
    <source>
        <dbReference type="Proteomes" id="UP000629619"/>
    </source>
</evidence>
<dbReference type="InterPro" id="IPR002433">
    <property type="entry name" value="Orn_de-COase"/>
</dbReference>
<keyword evidence="12" id="KW-1185">Reference proteome</keyword>
<dbReference type="Pfam" id="PF00583">
    <property type="entry name" value="Acetyltransf_1"/>
    <property type="match status" value="1"/>
</dbReference>
<dbReference type="PROSITE" id="PS00878">
    <property type="entry name" value="ODR_DC_2_1"/>
    <property type="match status" value="1"/>
</dbReference>
<comment type="catalytic activity">
    <reaction evidence="8">
        <text>L-ornithine + H(+) = putrescine + CO2</text>
        <dbReference type="Rhea" id="RHEA:22964"/>
        <dbReference type="ChEBI" id="CHEBI:15378"/>
        <dbReference type="ChEBI" id="CHEBI:16526"/>
        <dbReference type="ChEBI" id="CHEBI:46911"/>
        <dbReference type="ChEBI" id="CHEBI:326268"/>
        <dbReference type="EC" id="4.1.1.17"/>
    </reaction>
</comment>
<evidence type="ECO:0000256" key="2">
    <source>
        <dbReference type="ARBA" id="ARBA00008872"/>
    </source>
</evidence>
<dbReference type="RefSeq" id="WP_203683820.1">
    <property type="nucleotide sequence ID" value="NZ_BOMW01000063.1"/>
</dbReference>
<dbReference type="GO" id="GO:0005737">
    <property type="term" value="C:cytoplasm"/>
    <property type="evidence" value="ECO:0007669"/>
    <property type="project" value="TreeGrafter"/>
</dbReference>
<dbReference type="Gene3D" id="3.20.20.10">
    <property type="entry name" value="Alanine racemase"/>
    <property type="match status" value="1"/>
</dbReference>
<organism evidence="11 12">
    <name type="scientific">Actinoplanes siamensis</name>
    <dbReference type="NCBI Taxonomy" id="1223317"/>
    <lineage>
        <taxon>Bacteria</taxon>
        <taxon>Bacillati</taxon>
        <taxon>Actinomycetota</taxon>
        <taxon>Actinomycetes</taxon>
        <taxon>Micromonosporales</taxon>
        <taxon>Micromonosporaceae</taxon>
        <taxon>Actinoplanes</taxon>
    </lineage>
</organism>
<dbReference type="PANTHER" id="PTHR11482">
    <property type="entry name" value="ARGININE/DIAMINOPIMELATE/ORNITHINE DECARBOXYLASE"/>
    <property type="match status" value="1"/>
</dbReference>
<dbReference type="PROSITE" id="PS51186">
    <property type="entry name" value="GNAT"/>
    <property type="match status" value="1"/>
</dbReference>
<accession>A0A919NCL7</accession>
<feature type="modified residue" description="N6-(pyridoxal phosphate)lysine" evidence="9">
    <location>
        <position position="47"/>
    </location>
</feature>
<dbReference type="CDD" id="cd04301">
    <property type="entry name" value="NAT_SF"/>
    <property type="match status" value="1"/>
</dbReference>
<name>A0A919NCL7_9ACTN</name>
<comment type="pathway">
    <text evidence="6">Amine and polyamine biosynthesis; putrescine biosynthesis via L-ornithine pathway; putrescine from L-ornithine: step 1/1.</text>
</comment>
<dbReference type="PANTHER" id="PTHR11482:SF6">
    <property type="entry name" value="ORNITHINE DECARBOXYLASE 1-RELATED"/>
    <property type="match status" value="1"/>
</dbReference>
<dbReference type="GO" id="GO:0016747">
    <property type="term" value="F:acyltransferase activity, transferring groups other than amino-acyl groups"/>
    <property type="evidence" value="ECO:0007669"/>
    <property type="project" value="InterPro"/>
</dbReference>
<dbReference type="PRINTS" id="PR01182">
    <property type="entry name" value="ORNDCRBXLASE"/>
</dbReference>
<evidence type="ECO:0000256" key="8">
    <source>
        <dbReference type="ARBA" id="ARBA00049127"/>
    </source>
</evidence>
<keyword evidence="5" id="KW-0456">Lyase</keyword>
<dbReference type="InterPro" id="IPR016181">
    <property type="entry name" value="Acyl_CoA_acyltransferase"/>
</dbReference>
<dbReference type="GO" id="GO:0033387">
    <property type="term" value="P:putrescine biosynthetic process from arginine, via ornithine"/>
    <property type="evidence" value="ECO:0007669"/>
    <property type="project" value="TreeGrafter"/>
</dbReference>
<dbReference type="EMBL" id="BOMW01000063">
    <property type="protein sequence ID" value="GIF08463.1"/>
    <property type="molecule type" value="Genomic_DNA"/>
</dbReference>
<dbReference type="PRINTS" id="PR01179">
    <property type="entry name" value="ODADCRBXLASE"/>
</dbReference>
<comment type="cofactor">
    <cofactor evidence="1 9">
        <name>pyridoxal 5'-phosphate</name>
        <dbReference type="ChEBI" id="CHEBI:597326"/>
    </cofactor>
</comment>
<keyword evidence="4 9" id="KW-0663">Pyridoxal phosphate</keyword>
<dbReference type="Gene3D" id="3.40.630.30">
    <property type="match status" value="1"/>
</dbReference>
<dbReference type="EC" id="4.1.1.17" evidence="7"/>
<comment type="similarity">
    <text evidence="2">Belongs to the Orn/Lys/Arg decarboxylase class-II family.</text>
</comment>
<dbReference type="InterPro" id="IPR022644">
    <property type="entry name" value="De-COase2_N"/>
</dbReference>
<evidence type="ECO:0000256" key="3">
    <source>
        <dbReference type="ARBA" id="ARBA00022793"/>
    </source>
</evidence>
<sequence>MSEAGHLRAALAAADTDRIVYDLTGIENQYRTLGRELPGVDVRFAMKACPVDDVLTALAELGAGFDAASPAEIRQALRAGVRPRRVHYGNTVKSDADLRTAYRLGITTYATDCAEDVQAIARHAPGSRVFCRVPTSGAGAVWGLTAKCGSDDPIGVLELARSLGLVPAGLSLHVGSQQMTAGGWTAALESLAALLPRLRARGIHLDHVNLGGGLPAAGYPGLTPPTAEIFAAVRAGMRRLRQAAGGDLGFVIEPGRYLVADHGVIRAEVARLTERRERWLYLSCGRFNGLYEGDRLRYRLEFPTRDGGSRAPAVVAGPSCDSDDVLNGGTAVPVPAGLASGDPVWIHAAGAYATSYTTVGFNGFAPLPCETVRAERFRPIAGPDWSTIAALESEAYGKQGLSERPEALRSRAGAGTSFVLDTGDRVGGYLLALPYPRFRFPDLSQPETTGFQSANLHLHDLVIDPELRGRGWGARLVRHLAGTARSRSYDRISLVAVDGSAGFWAARGFRPHPEVPLPASYGPDAVYMSRDLDG</sequence>
<feature type="active site" description="Proton donor" evidence="9">
    <location>
        <position position="320"/>
    </location>
</feature>
<evidence type="ECO:0000256" key="7">
    <source>
        <dbReference type="ARBA" id="ARBA00034138"/>
    </source>
</evidence>
<dbReference type="InterPro" id="IPR000183">
    <property type="entry name" value="Orn/DAP/Arg_de-COase"/>
</dbReference>
<evidence type="ECO:0000259" key="10">
    <source>
        <dbReference type="PROSITE" id="PS51186"/>
    </source>
</evidence>
<protein>
    <recommendedName>
        <fullName evidence="7">ornithine decarboxylase</fullName>
        <ecNumber evidence="7">4.1.1.17</ecNumber>
    </recommendedName>
</protein>
<feature type="domain" description="N-acetyltransferase" evidence="10">
    <location>
        <begin position="375"/>
        <end position="533"/>
    </location>
</feature>
<dbReference type="Proteomes" id="UP000629619">
    <property type="component" value="Unassembled WGS sequence"/>
</dbReference>
<dbReference type="SUPFAM" id="SSF50621">
    <property type="entry name" value="Alanine racemase C-terminal domain-like"/>
    <property type="match status" value="1"/>
</dbReference>
<dbReference type="AlphaFoldDB" id="A0A919NCL7"/>
<evidence type="ECO:0000256" key="9">
    <source>
        <dbReference type="PIRSR" id="PIRSR600183-50"/>
    </source>
</evidence>
<dbReference type="InterPro" id="IPR022653">
    <property type="entry name" value="De-COase2_pyr-phos_BS"/>
</dbReference>
<evidence type="ECO:0000256" key="1">
    <source>
        <dbReference type="ARBA" id="ARBA00001933"/>
    </source>
</evidence>
<reference evidence="11" key="1">
    <citation type="submission" date="2021-01" db="EMBL/GenBank/DDBJ databases">
        <title>Whole genome shotgun sequence of Actinoplanes siamensis NBRC 109076.</title>
        <authorList>
            <person name="Komaki H."/>
            <person name="Tamura T."/>
        </authorList>
    </citation>
    <scope>NUCLEOTIDE SEQUENCE</scope>
    <source>
        <strain evidence="11">NBRC 109076</strain>
    </source>
</reference>
<dbReference type="InterPro" id="IPR009006">
    <property type="entry name" value="Ala_racemase/Decarboxylase_C"/>
</dbReference>
<evidence type="ECO:0000256" key="6">
    <source>
        <dbReference type="ARBA" id="ARBA00034115"/>
    </source>
</evidence>
<keyword evidence="3" id="KW-0210">Decarboxylase</keyword>
<dbReference type="InterPro" id="IPR000182">
    <property type="entry name" value="GNAT_dom"/>
</dbReference>
<evidence type="ECO:0000256" key="4">
    <source>
        <dbReference type="ARBA" id="ARBA00022898"/>
    </source>
</evidence>
<evidence type="ECO:0000256" key="5">
    <source>
        <dbReference type="ARBA" id="ARBA00023239"/>
    </source>
</evidence>
<comment type="caution">
    <text evidence="11">The sequence shown here is derived from an EMBL/GenBank/DDBJ whole genome shotgun (WGS) entry which is preliminary data.</text>
</comment>
<dbReference type="FunFam" id="3.20.20.10:FF:000008">
    <property type="entry name" value="Ornithine decarboxylase"/>
    <property type="match status" value="1"/>
</dbReference>
<dbReference type="Gene3D" id="2.40.37.10">
    <property type="entry name" value="Lyase, Ornithine Decarboxylase, Chain A, domain 1"/>
    <property type="match status" value="1"/>
</dbReference>
<evidence type="ECO:0000313" key="11">
    <source>
        <dbReference type="EMBL" id="GIF08463.1"/>
    </source>
</evidence>
<dbReference type="SUPFAM" id="SSF51419">
    <property type="entry name" value="PLP-binding barrel"/>
    <property type="match status" value="1"/>
</dbReference>
<proteinExistence type="inferred from homology"/>
<dbReference type="InterPro" id="IPR029066">
    <property type="entry name" value="PLP-binding_barrel"/>
</dbReference>
<dbReference type="GO" id="GO:0004586">
    <property type="term" value="F:ornithine decarboxylase activity"/>
    <property type="evidence" value="ECO:0007669"/>
    <property type="project" value="UniProtKB-EC"/>
</dbReference>
<dbReference type="Pfam" id="PF02784">
    <property type="entry name" value="Orn_Arg_deC_N"/>
    <property type="match status" value="1"/>
</dbReference>